<comment type="caution">
    <text evidence="1">The sequence shown here is derived from an EMBL/GenBank/DDBJ whole genome shotgun (WGS) entry which is preliminary data.</text>
</comment>
<evidence type="ECO:0000313" key="2">
    <source>
        <dbReference type="Proteomes" id="UP000022910"/>
    </source>
</evidence>
<reference evidence="1 2" key="1">
    <citation type="submission" date="2014-02" db="EMBL/GenBank/DDBJ databases">
        <title>Single nucleus genome sequencing reveals high similarity among nuclei of an endomycorrhizal fungus.</title>
        <authorList>
            <person name="Lin K."/>
            <person name="Geurts R."/>
            <person name="Zhang Z."/>
            <person name="Limpens E."/>
            <person name="Saunders D.G."/>
            <person name="Mu D."/>
            <person name="Pang E."/>
            <person name="Cao H."/>
            <person name="Cha H."/>
            <person name="Lin T."/>
            <person name="Zhou Q."/>
            <person name="Shang Y."/>
            <person name="Li Y."/>
            <person name="Ivanov S."/>
            <person name="Sharma T."/>
            <person name="Velzen R.V."/>
            <person name="Ruijter N.D."/>
            <person name="Aanen D.K."/>
            <person name="Win J."/>
            <person name="Kamoun S."/>
            <person name="Bisseling T."/>
            <person name="Huang S."/>
        </authorList>
    </citation>
    <scope>NUCLEOTIDE SEQUENCE [LARGE SCALE GENOMIC DNA]</scope>
    <source>
        <strain evidence="2">DAOM197198w</strain>
    </source>
</reference>
<evidence type="ECO:0000313" key="1">
    <source>
        <dbReference type="EMBL" id="EXX77171.1"/>
    </source>
</evidence>
<proteinExistence type="predicted"/>
<keyword evidence="2" id="KW-1185">Reference proteome</keyword>
<sequence>MDNESDSVYSIRSKKSRHHYYDEIGKHMVKYDKLQNHNDSNNSPFLINCKGCEYNISRKKEKNLGCFIYIEKDMASTLKGRWEKDSDGVKYVKPYYTLDNIDRQNDEAYKKRII</sequence>
<organism evidence="1 2">
    <name type="scientific">Rhizophagus irregularis (strain DAOM 197198w)</name>
    <name type="common">Glomus intraradices</name>
    <dbReference type="NCBI Taxonomy" id="1432141"/>
    <lineage>
        <taxon>Eukaryota</taxon>
        <taxon>Fungi</taxon>
        <taxon>Fungi incertae sedis</taxon>
        <taxon>Mucoromycota</taxon>
        <taxon>Glomeromycotina</taxon>
        <taxon>Glomeromycetes</taxon>
        <taxon>Glomerales</taxon>
        <taxon>Glomeraceae</taxon>
        <taxon>Rhizophagus</taxon>
    </lineage>
</organism>
<name>A0A015LWX7_RHIIW</name>
<dbReference type="Proteomes" id="UP000022910">
    <property type="component" value="Unassembled WGS sequence"/>
</dbReference>
<dbReference type="EMBL" id="JEMT01011637">
    <property type="protein sequence ID" value="EXX77171.1"/>
    <property type="molecule type" value="Genomic_DNA"/>
</dbReference>
<gene>
    <name evidence="1" type="ORF">RirG_026280</name>
</gene>
<dbReference type="AlphaFoldDB" id="A0A015LWX7"/>
<protein>
    <submittedName>
        <fullName evidence="1">Uncharacterized protein</fullName>
    </submittedName>
</protein>
<accession>A0A015LWX7</accession>
<dbReference type="HOGENOM" id="CLU_2122389_0_0_1"/>